<dbReference type="EMBL" id="PCSB01000077">
    <property type="protein sequence ID" value="PIP31425.1"/>
    <property type="molecule type" value="Genomic_DNA"/>
</dbReference>
<feature type="domain" description="Polymerase beta nucleotidyltransferase" evidence="1">
    <location>
        <begin position="10"/>
        <end position="94"/>
    </location>
</feature>
<evidence type="ECO:0000313" key="3">
    <source>
        <dbReference type="Proteomes" id="UP000230447"/>
    </source>
</evidence>
<protein>
    <recommendedName>
        <fullName evidence="1">Polymerase beta nucleotidyltransferase domain-containing protein</fullName>
    </recommendedName>
</protein>
<organism evidence="2 3">
    <name type="scientific">bacterium (Candidatus Gribaldobacteria) CG23_combo_of_CG06-09_8_20_14_all_37_87_8</name>
    <dbReference type="NCBI Taxonomy" id="2014278"/>
    <lineage>
        <taxon>Bacteria</taxon>
        <taxon>Candidatus Gribaldobacteria</taxon>
    </lineage>
</organism>
<dbReference type="SUPFAM" id="SSF81301">
    <property type="entry name" value="Nucleotidyltransferase"/>
    <property type="match status" value="1"/>
</dbReference>
<evidence type="ECO:0000259" key="1">
    <source>
        <dbReference type="Pfam" id="PF18765"/>
    </source>
</evidence>
<dbReference type="Pfam" id="PF18765">
    <property type="entry name" value="Polbeta"/>
    <property type="match status" value="1"/>
</dbReference>
<dbReference type="InterPro" id="IPR041633">
    <property type="entry name" value="Polbeta"/>
</dbReference>
<name>A0A2G9ZE27_9BACT</name>
<sequence length="140" mass="16341">MEITAEKQKQVEKIVKNRGLKFAVVFGSRANGKARENSDLDIGILDEKEETYRRFGCLFSDFSKIFQGYNVDLRMIKGSEPVFLYNVLVRGKFLGGDEIAFHNLRFFAYKNFIDSKPLFDLKMKILEKQQKLLKQKIKYA</sequence>
<evidence type="ECO:0000313" key="2">
    <source>
        <dbReference type="EMBL" id="PIP31425.1"/>
    </source>
</evidence>
<gene>
    <name evidence="2" type="ORF">COX24_03715</name>
</gene>
<proteinExistence type="predicted"/>
<dbReference type="InterPro" id="IPR052930">
    <property type="entry name" value="TA_antitoxin_MntA"/>
</dbReference>
<dbReference type="PANTHER" id="PTHR43852:SF3">
    <property type="entry name" value="NUCLEOTIDYLTRANSFERASE"/>
    <property type="match status" value="1"/>
</dbReference>
<dbReference type="Proteomes" id="UP000230447">
    <property type="component" value="Unassembled WGS sequence"/>
</dbReference>
<dbReference type="CDD" id="cd05403">
    <property type="entry name" value="NT_KNTase_like"/>
    <property type="match status" value="1"/>
</dbReference>
<dbReference type="NCBIfam" id="NF047752">
    <property type="entry name" value="MntA_antitoxin"/>
    <property type="match status" value="1"/>
</dbReference>
<accession>A0A2G9ZE27</accession>
<reference evidence="2 3" key="1">
    <citation type="submission" date="2017-09" db="EMBL/GenBank/DDBJ databases">
        <title>Depth-based differentiation of microbial function through sediment-hosted aquifers and enrichment of novel symbionts in the deep terrestrial subsurface.</title>
        <authorList>
            <person name="Probst A.J."/>
            <person name="Ladd B."/>
            <person name="Jarett J.K."/>
            <person name="Geller-Mcgrath D.E."/>
            <person name="Sieber C.M."/>
            <person name="Emerson J.B."/>
            <person name="Anantharaman K."/>
            <person name="Thomas B.C."/>
            <person name="Malmstrom R."/>
            <person name="Stieglmeier M."/>
            <person name="Klingl A."/>
            <person name="Woyke T."/>
            <person name="Ryan C.M."/>
            <person name="Banfield J.F."/>
        </authorList>
    </citation>
    <scope>NUCLEOTIDE SEQUENCE [LARGE SCALE GENOMIC DNA]</scope>
    <source>
        <strain evidence="2">CG23_combo_of_CG06-09_8_20_14_all_37_87_8</strain>
    </source>
</reference>
<dbReference type="AlphaFoldDB" id="A0A2G9ZE27"/>
<dbReference type="InterPro" id="IPR043519">
    <property type="entry name" value="NT_sf"/>
</dbReference>
<dbReference type="Gene3D" id="3.30.460.10">
    <property type="entry name" value="Beta Polymerase, domain 2"/>
    <property type="match status" value="1"/>
</dbReference>
<dbReference type="PANTHER" id="PTHR43852">
    <property type="entry name" value="NUCLEOTIDYLTRANSFERASE"/>
    <property type="match status" value="1"/>
</dbReference>
<comment type="caution">
    <text evidence="2">The sequence shown here is derived from an EMBL/GenBank/DDBJ whole genome shotgun (WGS) entry which is preliminary data.</text>
</comment>